<evidence type="ECO:0000313" key="2">
    <source>
        <dbReference type="EMBL" id="MDG5976319.1"/>
    </source>
</evidence>
<sequence length="326" mass="35646">MDHNTQPTGLRHNPFNRLDAHVGMALSFWAYPHKDVEEARKVIEYPEPWFYAKPGETLPPDWPTVQYGANGKLTQEGWNTQHNAEGKLENQFKVSINKETKEITFDFKGSDAWSNWKSDLGNAGASEFAKIQAKAQAAYEALKNDERFTDYRFAATGHSLGGGMAQSFALKNNMDACVYNSLPIARDTVHGDYFKDVGGFDAALERYKAAGRQVHDVRTPNDIATYTYHSVMNNRYLSRHVGPGPTLLPGSSLPSVLKTALMLSGSGTLVAGAVMGKDHTMGAWWMVSRACRSMPTAATASLRATPTSPACRPRPASCSLGSASPP</sequence>
<name>A0A9X4NTE3_9BURK</name>
<organism evidence="2 3">
    <name type="scientific">Hydrogenophaga taeniospiralis CCUG 15921</name>
    <dbReference type="NCBI Taxonomy" id="1281780"/>
    <lineage>
        <taxon>Bacteria</taxon>
        <taxon>Pseudomonadati</taxon>
        <taxon>Pseudomonadota</taxon>
        <taxon>Betaproteobacteria</taxon>
        <taxon>Burkholderiales</taxon>
        <taxon>Comamonadaceae</taxon>
        <taxon>Hydrogenophaga</taxon>
    </lineage>
</organism>
<dbReference type="EMBL" id="AOGK01000011">
    <property type="protein sequence ID" value="MDG5976319.1"/>
    <property type="molecule type" value="Genomic_DNA"/>
</dbReference>
<feature type="region of interest" description="Disordered" evidence="1">
    <location>
        <begin position="305"/>
        <end position="326"/>
    </location>
</feature>
<evidence type="ECO:0000313" key="3">
    <source>
        <dbReference type="Proteomes" id="UP001152876"/>
    </source>
</evidence>
<dbReference type="SUPFAM" id="SSF53474">
    <property type="entry name" value="alpha/beta-Hydrolases"/>
    <property type="match status" value="1"/>
</dbReference>
<evidence type="ECO:0000256" key="1">
    <source>
        <dbReference type="SAM" id="MobiDB-lite"/>
    </source>
</evidence>
<accession>A0A9X4NTE3</accession>
<gene>
    <name evidence="2" type="ORF">H010_13726</name>
</gene>
<dbReference type="Gene3D" id="3.40.50.1820">
    <property type="entry name" value="alpha/beta hydrolase"/>
    <property type="match status" value="1"/>
</dbReference>
<dbReference type="RefSeq" id="WP_279338514.1">
    <property type="nucleotide sequence ID" value="NZ_AOGK01000011.1"/>
</dbReference>
<keyword evidence="3" id="KW-1185">Reference proteome</keyword>
<comment type="caution">
    <text evidence="2">The sequence shown here is derived from an EMBL/GenBank/DDBJ whole genome shotgun (WGS) entry which is preliminary data.</text>
</comment>
<evidence type="ECO:0008006" key="4">
    <source>
        <dbReference type="Google" id="ProtNLM"/>
    </source>
</evidence>
<dbReference type="Pfam" id="PF26363">
    <property type="entry name" value="Phospholipase-like"/>
    <property type="match status" value="1"/>
</dbReference>
<protein>
    <recommendedName>
        <fullName evidence="4">Fungal lipase-like domain-containing protein</fullName>
    </recommendedName>
</protein>
<proteinExistence type="predicted"/>
<dbReference type="Proteomes" id="UP001152876">
    <property type="component" value="Unassembled WGS sequence"/>
</dbReference>
<dbReference type="InterPro" id="IPR029058">
    <property type="entry name" value="AB_hydrolase_fold"/>
</dbReference>
<dbReference type="AlphaFoldDB" id="A0A9X4NTE3"/>
<reference evidence="2" key="1">
    <citation type="submission" date="2013-01" db="EMBL/GenBank/DDBJ databases">
        <title>Genome draft of Hydrogenophaga taeniospiralis 2K1.</title>
        <authorList>
            <person name="Gomila M."/>
            <person name="Lalucat J."/>
        </authorList>
    </citation>
    <scope>NUCLEOTIDE SEQUENCE</scope>
    <source>
        <strain evidence="2">CCUG 15921</strain>
    </source>
</reference>